<dbReference type="PhylomeDB" id="A0A061AJ56"/>
<keyword evidence="7 14" id="KW-0863">Zinc-finger</keyword>
<comment type="function">
    <text evidence="1 14">Component of the general transcription and DNA repair factor IIH (TFIIH) core complex, which is involved in general and transcription-coupled nucleotide excision repair (NER) of damaged DNA and, when complexed to TFIIK, in RNA transcription by RNA polymerase II. In NER, TFIIH acts by opening DNA around the lesion to allow the excision of the damaged oligonucleotide and its replacement by a new DNA fragment. In transcription, TFIIH has an essential role in transcription initiation. When the pre-initiation complex (PIC) has been established, TFIIH is required for promoter opening and promoter escape. Phosphorylation of the C-terminal tail (CTD) of the largest subunit of RNA polymerase II by the kinase module TFIIK controls the initiation of transcription.</text>
</comment>
<keyword evidence="5 14" id="KW-0479">Metal-binding</keyword>
<feature type="region of interest" description="Disordered" evidence="15">
    <location>
        <begin position="77"/>
        <end position="121"/>
    </location>
</feature>
<evidence type="ECO:0000256" key="3">
    <source>
        <dbReference type="ARBA" id="ARBA00005273"/>
    </source>
</evidence>
<evidence type="ECO:0000256" key="2">
    <source>
        <dbReference type="ARBA" id="ARBA00004123"/>
    </source>
</evidence>
<evidence type="ECO:0000256" key="7">
    <source>
        <dbReference type="ARBA" id="ARBA00022771"/>
    </source>
</evidence>
<dbReference type="VEuPathDB" id="FungiDB:BON22_0483"/>
<evidence type="ECO:0000256" key="8">
    <source>
        <dbReference type="ARBA" id="ARBA00022833"/>
    </source>
</evidence>
<dbReference type="InterPro" id="IPR004600">
    <property type="entry name" value="TFIIH_Tfb4/GTF2H3"/>
</dbReference>
<accession>A0A061AJ56</accession>
<dbReference type="Pfam" id="PF03850">
    <property type="entry name" value="Tfb4"/>
    <property type="match status" value="1"/>
</dbReference>
<name>A0A061AJ56_CYBFA</name>
<protein>
    <recommendedName>
        <fullName evidence="4 14">General transcription and DNA repair factor IIH subunit TFB4</fullName>
        <shortName evidence="14">TFIIH subunit TFB4</shortName>
    </recommendedName>
    <alternativeName>
        <fullName evidence="13 14">RNA polymerase II transcription factor B subunit 4</fullName>
    </alternativeName>
</protein>
<keyword evidence="10 14" id="KW-0804">Transcription</keyword>
<dbReference type="AlphaFoldDB" id="A0A061AJ56"/>
<feature type="compositionally biased region" description="Polar residues" evidence="15">
    <location>
        <begin position="105"/>
        <end position="121"/>
    </location>
</feature>
<dbReference type="PANTHER" id="PTHR12831:SF0">
    <property type="entry name" value="GENERAL TRANSCRIPTION FACTOR IIH SUBUNIT 3"/>
    <property type="match status" value="1"/>
</dbReference>
<evidence type="ECO:0000256" key="14">
    <source>
        <dbReference type="RuleBase" id="RU368090"/>
    </source>
</evidence>
<evidence type="ECO:0000256" key="9">
    <source>
        <dbReference type="ARBA" id="ARBA00023015"/>
    </source>
</evidence>
<evidence type="ECO:0000256" key="12">
    <source>
        <dbReference type="ARBA" id="ARBA00023242"/>
    </source>
</evidence>
<keyword evidence="11 14" id="KW-0234">DNA repair</keyword>
<evidence type="ECO:0000256" key="15">
    <source>
        <dbReference type="SAM" id="MobiDB-lite"/>
    </source>
</evidence>
<keyword evidence="12 14" id="KW-0539">Nucleus</keyword>
<keyword evidence="8 14" id="KW-0862">Zinc</keyword>
<evidence type="ECO:0000256" key="11">
    <source>
        <dbReference type="ARBA" id="ARBA00023204"/>
    </source>
</evidence>
<feature type="region of interest" description="Disordered" evidence="15">
    <location>
        <begin position="325"/>
        <end position="359"/>
    </location>
</feature>
<dbReference type="InterPro" id="IPR036465">
    <property type="entry name" value="vWFA_dom_sf"/>
</dbReference>
<evidence type="ECO:0000256" key="6">
    <source>
        <dbReference type="ARBA" id="ARBA00022763"/>
    </source>
</evidence>
<comment type="subcellular location">
    <subcellularLocation>
        <location evidence="2 14">Nucleus</location>
    </subcellularLocation>
</comment>
<evidence type="ECO:0000256" key="1">
    <source>
        <dbReference type="ARBA" id="ARBA00002817"/>
    </source>
</evidence>
<dbReference type="Gene3D" id="3.40.50.410">
    <property type="entry name" value="von Willebrand factor, type A domain"/>
    <property type="match status" value="1"/>
</dbReference>
<dbReference type="GO" id="GO:0006355">
    <property type="term" value="P:regulation of DNA-templated transcription"/>
    <property type="evidence" value="ECO:0007669"/>
    <property type="project" value="InterPro"/>
</dbReference>
<keyword evidence="6 14" id="KW-0227">DNA damage</keyword>
<reference evidence="16" key="1">
    <citation type="journal article" date="2014" name="Genome Announc.">
        <title>Genome sequence of the yeast Cyberlindnera fabianii (Hansenula fabianii).</title>
        <authorList>
            <person name="Freel K.C."/>
            <person name="Sarilar V."/>
            <person name="Neuveglise C."/>
            <person name="Devillers H."/>
            <person name="Friedrich A."/>
            <person name="Schacherer J."/>
        </authorList>
    </citation>
    <scope>NUCLEOTIDE SEQUENCE</scope>
    <source>
        <strain evidence="16">YJS4271</strain>
    </source>
</reference>
<comment type="similarity">
    <text evidence="3 14">Belongs to the TFB4 family.</text>
</comment>
<keyword evidence="9 14" id="KW-0805">Transcription regulation</keyword>
<dbReference type="EMBL" id="LK052886">
    <property type="protein sequence ID" value="CDR37163.1"/>
    <property type="molecule type" value="Genomic_DNA"/>
</dbReference>
<evidence type="ECO:0000256" key="5">
    <source>
        <dbReference type="ARBA" id="ARBA00022723"/>
    </source>
</evidence>
<dbReference type="OrthoDB" id="17307at2759"/>
<evidence type="ECO:0000256" key="4">
    <source>
        <dbReference type="ARBA" id="ARBA00021280"/>
    </source>
</evidence>
<evidence type="ECO:0000313" key="16">
    <source>
        <dbReference type="EMBL" id="CDR37163.1"/>
    </source>
</evidence>
<sequence>MSFVTSTNQLSAESPSLLTLILDTNPAQWHQLGDKKALRKVLESLTIAMNAHISLNNANRVAIIASHSDGARFIYPAEATHASNDTSRTVPPPDSTEDTPMPDATNGSKSTTPEPKASTSKFVSSQMYRQFKVVDDAFFENVLSLFTSEIPSKPPRNSLSSSLSHALAYINKTQNIDPAMKARILIVNVSPDEHIKYIPIMNCIFAAQKMKIPINVCQLSGDATFLQQAADATSGVYLHIEDIDGLVQYFSTAFFVDPSLKSILIKPTSGNIDFRASCFKTGKVVDIGYVCSVCLCILSEVPEDEKCPACDSEFDPHVIKKLKRRPAVGKRKKKKVDGVGVSATPTPGPTAPGTPARGA</sequence>
<comment type="subunit">
    <text evidence="14">Component of the 7-subunit TFIIH core complex composed of XPB/SSL2, XPD/RAD3, SSL1, TFB1, TFB2, TFB4 and TFB5, which is active in NER. The core complex associates with the 3-subunit CTD-kinase module TFIIK composed of CCL1, KIN28 and TFB3 to form the 10-subunit holoenzyme (holo-TFIIH) active in transcription.</text>
</comment>
<gene>
    <name evidence="16" type="ORF">CYFA0S_01e08020g</name>
</gene>
<dbReference type="PANTHER" id="PTHR12831">
    <property type="entry name" value="TRANSCRIPTION INITIATION FACTOR IIH TFIIH , POLYPEPTIDE 3-RELATED"/>
    <property type="match status" value="1"/>
</dbReference>
<dbReference type="GO" id="GO:0005675">
    <property type="term" value="C:transcription factor TFIIH holo complex"/>
    <property type="evidence" value="ECO:0007669"/>
    <property type="project" value="UniProtKB-UniRule"/>
</dbReference>
<feature type="compositionally biased region" description="Basic residues" evidence="15">
    <location>
        <begin position="325"/>
        <end position="335"/>
    </location>
</feature>
<proteinExistence type="inferred from homology"/>
<evidence type="ECO:0000256" key="13">
    <source>
        <dbReference type="ARBA" id="ARBA00033341"/>
    </source>
</evidence>
<organism evidence="16">
    <name type="scientific">Cyberlindnera fabianii</name>
    <name type="common">Yeast</name>
    <name type="synonym">Hansenula fabianii</name>
    <dbReference type="NCBI Taxonomy" id="36022"/>
    <lineage>
        <taxon>Eukaryota</taxon>
        <taxon>Fungi</taxon>
        <taxon>Dikarya</taxon>
        <taxon>Ascomycota</taxon>
        <taxon>Saccharomycotina</taxon>
        <taxon>Saccharomycetes</taxon>
        <taxon>Phaffomycetales</taxon>
        <taxon>Phaffomycetaceae</taxon>
        <taxon>Cyberlindnera</taxon>
    </lineage>
</organism>
<evidence type="ECO:0000256" key="10">
    <source>
        <dbReference type="ARBA" id="ARBA00023163"/>
    </source>
</evidence>
<dbReference type="GO" id="GO:0008270">
    <property type="term" value="F:zinc ion binding"/>
    <property type="evidence" value="ECO:0007669"/>
    <property type="project" value="UniProtKB-KW"/>
</dbReference>
<dbReference type="GO" id="GO:0006289">
    <property type="term" value="P:nucleotide-excision repair"/>
    <property type="evidence" value="ECO:0007669"/>
    <property type="project" value="UniProtKB-UniRule"/>
</dbReference>
<dbReference type="GO" id="GO:0000439">
    <property type="term" value="C:transcription factor TFIIH core complex"/>
    <property type="evidence" value="ECO:0007669"/>
    <property type="project" value="UniProtKB-UniRule"/>
</dbReference>